<organism evidence="2 3">
    <name type="scientific">Microvirga aerophila</name>
    <dbReference type="NCBI Taxonomy" id="670291"/>
    <lineage>
        <taxon>Bacteria</taxon>
        <taxon>Pseudomonadati</taxon>
        <taxon>Pseudomonadota</taxon>
        <taxon>Alphaproteobacteria</taxon>
        <taxon>Hyphomicrobiales</taxon>
        <taxon>Methylobacteriaceae</taxon>
        <taxon>Microvirga</taxon>
    </lineage>
</organism>
<name>A0A512C242_9HYPH</name>
<protein>
    <submittedName>
        <fullName evidence="2">Uncharacterized protein</fullName>
    </submittedName>
</protein>
<comment type="caution">
    <text evidence="2">The sequence shown here is derived from an EMBL/GenBank/DDBJ whole genome shotgun (WGS) entry which is preliminary data.</text>
</comment>
<keyword evidence="1" id="KW-0175">Coiled coil</keyword>
<reference evidence="2 3" key="1">
    <citation type="submission" date="2019-07" db="EMBL/GenBank/DDBJ databases">
        <title>Whole genome shotgun sequence of Microvirga aerophila NBRC 106136.</title>
        <authorList>
            <person name="Hosoyama A."/>
            <person name="Uohara A."/>
            <person name="Ohji S."/>
            <person name="Ichikawa N."/>
        </authorList>
    </citation>
    <scope>NUCLEOTIDE SEQUENCE [LARGE SCALE GENOMIC DNA]</scope>
    <source>
        <strain evidence="2 3">NBRC 106136</strain>
    </source>
</reference>
<accession>A0A512C242</accession>
<proteinExistence type="predicted"/>
<feature type="coiled-coil region" evidence="1">
    <location>
        <begin position="145"/>
        <end position="172"/>
    </location>
</feature>
<evidence type="ECO:0000256" key="1">
    <source>
        <dbReference type="SAM" id="Coils"/>
    </source>
</evidence>
<evidence type="ECO:0000313" key="3">
    <source>
        <dbReference type="Proteomes" id="UP000321085"/>
    </source>
</evidence>
<dbReference type="AlphaFoldDB" id="A0A512C242"/>
<dbReference type="EMBL" id="BJYU01000177">
    <property type="protein sequence ID" value="GEO18292.1"/>
    <property type="molecule type" value="Genomic_DNA"/>
</dbReference>
<dbReference type="Proteomes" id="UP000321085">
    <property type="component" value="Unassembled WGS sequence"/>
</dbReference>
<sequence>MTDDELNQVALVYWASKIFSTVSCPPLPADDVNAILEVTGLELKVPPTEIAQHLAGIKLLLSVQNASRNDNEELKAEQEAVAEVRKLVREFNRKLKALSDPEAPLSRAVRKGAYFLAVEEGRFRFQPRFLQPDEHGTPGDYAQSLLALGEAYAEQKEQLEQLQHEIERFPSETKRLLDSIDRYNKHTEAASTSSSSQAEWNRFVIGKVLPALYHHYFGRKLVISTDPKTGKRGGPGLRFLRSAVEALGLVSTRGEPYTDEGLRSLCKEPKRKLKVQRSGEIA</sequence>
<gene>
    <name evidence="2" type="ORF">MAE02_59880</name>
</gene>
<evidence type="ECO:0000313" key="2">
    <source>
        <dbReference type="EMBL" id="GEO18292.1"/>
    </source>
</evidence>
<keyword evidence="3" id="KW-1185">Reference proteome</keyword>
<dbReference type="OrthoDB" id="8021437at2"/>
<dbReference type="RefSeq" id="WP_114184802.1">
    <property type="nucleotide sequence ID" value="NZ_BJYU01000177.1"/>
</dbReference>